<dbReference type="Proteomes" id="UP000006671">
    <property type="component" value="Unassembled WGS sequence"/>
</dbReference>
<dbReference type="OrthoDB" id="529273at2759"/>
<evidence type="ECO:0000256" key="1">
    <source>
        <dbReference type="ARBA" id="ARBA00022676"/>
    </source>
</evidence>
<evidence type="ECO:0000256" key="3">
    <source>
        <dbReference type="ARBA" id="ARBA00023180"/>
    </source>
</evidence>
<feature type="transmembrane region" description="Helical" evidence="4">
    <location>
        <begin position="30"/>
        <end position="50"/>
    </location>
</feature>
<evidence type="ECO:0000256" key="2">
    <source>
        <dbReference type="ARBA" id="ARBA00022679"/>
    </source>
</evidence>
<keyword evidence="3" id="KW-0325">Glycoprotein</keyword>
<dbReference type="eggNOG" id="ENOG502RYQK">
    <property type="taxonomic scope" value="Eukaryota"/>
</dbReference>
<reference evidence="6 7" key="1">
    <citation type="journal article" date="2010" name="Cell">
        <title>The genome of Naegleria gruberi illuminates early eukaryotic versatility.</title>
        <authorList>
            <person name="Fritz-Laylin L.K."/>
            <person name="Prochnik S.E."/>
            <person name="Ginger M.L."/>
            <person name="Dacks J.B."/>
            <person name="Carpenter M.L."/>
            <person name="Field M.C."/>
            <person name="Kuo A."/>
            <person name="Paredez A."/>
            <person name="Chapman J."/>
            <person name="Pham J."/>
            <person name="Shu S."/>
            <person name="Neupane R."/>
            <person name="Cipriano M."/>
            <person name="Mancuso J."/>
            <person name="Tu H."/>
            <person name="Salamov A."/>
            <person name="Lindquist E."/>
            <person name="Shapiro H."/>
            <person name="Lucas S."/>
            <person name="Grigoriev I.V."/>
            <person name="Cande W.Z."/>
            <person name="Fulton C."/>
            <person name="Rokhsar D.S."/>
            <person name="Dawson S.C."/>
        </authorList>
    </citation>
    <scope>NUCLEOTIDE SEQUENCE [LARGE SCALE GENOMIC DNA]</scope>
    <source>
        <strain evidence="6 7">NEG-M</strain>
    </source>
</reference>
<dbReference type="Pfam" id="PF04577">
    <property type="entry name" value="Glyco_transf_61"/>
    <property type="match status" value="1"/>
</dbReference>
<protein>
    <submittedName>
        <fullName evidence="6">Predicted protein</fullName>
    </submittedName>
</protein>
<organism evidence="7">
    <name type="scientific">Naegleria gruberi</name>
    <name type="common">Amoeba</name>
    <dbReference type="NCBI Taxonomy" id="5762"/>
    <lineage>
        <taxon>Eukaryota</taxon>
        <taxon>Discoba</taxon>
        <taxon>Heterolobosea</taxon>
        <taxon>Tetramitia</taxon>
        <taxon>Eutetramitia</taxon>
        <taxon>Vahlkampfiidae</taxon>
        <taxon>Naegleria</taxon>
    </lineage>
</organism>
<dbReference type="GeneID" id="8857961"/>
<dbReference type="EMBL" id="GG738911">
    <property type="protein sequence ID" value="EFC38113.1"/>
    <property type="molecule type" value="Genomic_DNA"/>
</dbReference>
<dbReference type="RefSeq" id="XP_002670857.1">
    <property type="nucleotide sequence ID" value="XM_002670811.1"/>
</dbReference>
<dbReference type="GO" id="GO:0016757">
    <property type="term" value="F:glycosyltransferase activity"/>
    <property type="evidence" value="ECO:0007669"/>
    <property type="project" value="UniProtKB-KW"/>
</dbReference>
<keyword evidence="4" id="KW-1133">Transmembrane helix</keyword>
<dbReference type="InterPro" id="IPR049625">
    <property type="entry name" value="Glyco_transf_61_cat"/>
</dbReference>
<dbReference type="OMA" id="APLIHPW"/>
<keyword evidence="4" id="KW-0812">Transmembrane</keyword>
<gene>
    <name evidence="6" type="ORF">NAEGRDRAFT_74129</name>
</gene>
<dbReference type="InParanoid" id="D2VYI1"/>
<sequence>MAQQALHHYSLPIYNVPVSSPSKSYGRIKLAVLICVVMFMLTTMILLRILRKITPTPSNSTKHADLFYESDEFLWNTKLEETNFELEKDVDYQELTISQWMPIKIEDCQSGMYKFSAPCLQNQDSNIEKGIELIYHSFKIKAPKFFNEKQKKIWMEQSRDSILMKWSPDNEWAIYPSINGQILVFNNVYIDPIVDSDEWSENNCVGQSNSHLKFLKTNPTPLQTYESVDSLIISTSPDSFSFQHFLDRVTVVWGQATLENSETAGRKSSILAGKEPTNQFVNEIYQIIAHNHFHKRAIYAKKVIYSCRSPLVHPFTTQRISNEILFQLNLSFDIPFKDRKKIVYFTRSNGDSQNGGRMILNEDAVLEHLKVELLKRNLNEELVTFDSRDFANLSEIVKFFANVKAIFGPHGAAFYNSRFAPRKLAVLEILPSGGFFYQGFWEQASLLEQTYGVYYAQMVNFDNDMIIKNIPQFVKYFLHLVDECQFRKPQDILQKYYHWQFTESS</sequence>
<keyword evidence="7" id="KW-1185">Reference proteome</keyword>
<keyword evidence="4" id="KW-0472">Membrane</keyword>
<evidence type="ECO:0000313" key="7">
    <source>
        <dbReference type="Proteomes" id="UP000006671"/>
    </source>
</evidence>
<accession>D2VYI1</accession>
<dbReference type="VEuPathDB" id="AmoebaDB:NAEGRDRAFT_74129"/>
<evidence type="ECO:0000256" key="4">
    <source>
        <dbReference type="SAM" id="Phobius"/>
    </source>
</evidence>
<keyword evidence="2" id="KW-0808">Transferase</keyword>
<evidence type="ECO:0000259" key="5">
    <source>
        <dbReference type="Pfam" id="PF04577"/>
    </source>
</evidence>
<evidence type="ECO:0000313" key="6">
    <source>
        <dbReference type="EMBL" id="EFC38113.1"/>
    </source>
</evidence>
<proteinExistence type="predicted"/>
<name>D2VYI1_NAEGR</name>
<feature type="domain" description="Glycosyltransferase 61 catalytic" evidence="5">
    <location>
        <begin position="242"/>
        <end position="426"/>
    </location>
</feature>
<dbReference type="PANTHER" id="PTHR20961">
    <property type="entry name" value="GLYCOSYLTRANSFERASE"/>
    <property type="match status" value="1"/>
</dbReference>
<keyword evidence="1" id="KW-0328">Glycosyltransferase</keyword>
<dbReference type="KEGG" id="ngr:NAEGRDRAFT_74129"/>
<dbReference type="InterPro" id="IPR007657">
    <property type="entry name" value="Glycosyltransferase_61"/>
</dbReference>
<dbReference type="AlphaFoldDB" id="D2VYI1"/>